<proteinExistence type="predicted"/>
<evidence type="ECO:0000313" key="5">
    <source>
        <dbReference type="EMBL" id="SPF36182.1"/>
    </source>
</evidence>
<dbReference type="InterPro" id="IPR002123">
    <property type="entry name" value="Plipid/glycerol_acylTrfase"/>
</dbReference>
<sequence>MIRTILMLTLWGLAAPIAALIGFPAAYIMGDIRVLYRLFMWGARAGVWITGVRFEAVGLDQLDHSRSYIFMSNHVSNLDPPIQIPLIPKRTSVMVKKELFKVPILGQAMRMGALVPVDRGNREAGIEAVAAARAVIQQKLNMTIYVEGHRSFDGKLLPFKKGPFYLAVECGVPVVPVTIVGTYYAMPKGRFAIKPGVAKVIFHPAIEPADFGSRECLMEKVRAVIESGLPEEYRQGSLAAESNSRTAE</sequence>
<dbReference type="EMBL" id="OMOD01000057">
    <property type="protein sequence ID" value="SPF36182.1"/>
    <property type="molecule type" value="Genomic_DNA"/>
</dbReference>
<dbReference type="GO" id="GO:0003841">
    <property type="term" value="F:1-acylglycerol-3-phosphate O-acyltransferase activity"/>
    <property type="evidence" value="ECO:0007669"/>
    <property type="project" value="UniProtKB-EC"/>
</dbReference>
<evidence type="ECO:0000256" key="3">
    <source>
        <dbReference type="ARBA" id="ARBA00023315"/>
    </source>
</evidence>
<accession>A0A2U3K936</accession>
<dbReference type="CDD" id="cd07989">
    <property type="entry name" value="LPLAT_AGPAT-like"/>
    <property type="match status" value="1"/>
</dbReference>
<dbReference type="PANTHER" id="PTHR10434">
    <property type="entry name" value="1-ACYL-SN-GLYCEROL-3-PHOSPHATE ACYLTRANSFERASE"/>
    <property type="match status" value="1"/>
</dbReference>
<organism evidence="5 6">
    <name type="scientific">Candidatus Sulfotelmatobacter kueseliae</name>
    <dbReference type="NCBI Taxonomy" id="2042962"/>
    <lineage>
        <taxon>Bacteria</taxon>
        <taxon>Pseudomonadati</taxon>
        <taxon>Acidobacteriota</taxon>
        <taxon>Terriglobia</taxon>
        <taxon>Terriglobales</taxon>
        <taxon>Candidatus Korobacteraceae</taxon>
        <taxon>Candidatus Sulfotelmatobacter</taxon>
    </lineage>
</organism>
<dbReference type="AlphaFoldDB" id="A0A2U3K936"/>
<dbReference type="GO" id="GO:0006654">
    <property type="term" value="P:phosphatidic acid biosynthetic process"/>
    <property type="evidence" value="ECO:0007669"/>
    <property type="project" value="TreeGrafter"/>
</dbReference>
<keyword evidence="2 5" id="KW-0808">Transferase</keyword>
<dbReference type="Pfam" id="PF01553">
    <property type="entry name" value="Acyltransferase"/>
    <property type="match status" value="1"/>
</dbReference>
<evidence type="ECO:0000256" key="2">
    <source>
        <dbReference type="ARBA" id="ARBA00022679"/>
    </source>
</evidence>
<name>A0A2U3K936_9BACT</name>
<dbReference type="Proteomes" id="UP000238701">
    <property type="component" value="Unassembled WGS sequence"/>
</dbReference>
<dbReference type="SUPFAM" id="SSF69593">
    <property type="entry name" value="Glycerol-3-phosphate (1)-acyltransferase"/>
    <property type="match status" value="1"/>
</dbReference>
<keyword evidence="3 5" id="KW-0012">Acyltransferase</keyword>
<feature type="domain" description="Phospholipid/glycerol acyltransferase" evidence="4">
    <location>
        <begin position="68"/>
        <end position="182"/>
    </location>
</feature>
<dbReference type="SMART" id="SM00563">
    <property type="entry name" value="PlsC"/>
    <property type="match status" value="1"/>
</dbReference>
<protein>
    <submittedName>
        <fullName evidence="5">1-acyl-sn-glycerol-3-phosphate acyltransferase</fullName>
        <ecNumber evidence="5">2.3.1.51</ecNumber>
    </submittedName>
</protein>
<dbReference type="EC" id="2.3.1.51" evidence="5"/>
<reference evidence="6" key="1">
    <citation type="submission" date="2018-02" db="EMBL/GenBank/DDBJ databases">
        <authorList>
            <person name="Hausmann B."/>
        </authorList>
    </citation>
    <scope>NUCLEOTIDE SEQUENCE [LARGE SCALE GENOMIC DNA]</scope>
    <source>
        <strain evidence="6">Peat soil MAG SbA1</strain>
    </source>
</reference>
<evidence type="ECO:0000259" key="4">
    <source>
        <dbReference type="SMART" id="SM00563"/>
    </source>
</evidence>
<evidence type="ECO:0000256" key="1">
    <source>
        <dbReference type="ARBA" id="ARBA00005189"/>
    </source>
</evidence>
<comment type="pathway">
    <text evidence="1">Lipid metabolism.</text>
</comment>
<evidence type="ECO:0000313" key="6">
    <source>
        <dbReference type="Proteomes" id="UP000238701"/>
    </source>
</evidence>
<dbReference type="PANTHER" id="PTHR10434:SF11">
    <property type="entry name" value="1-ACYL-SN-GLYCEROL-3-PHOSPHATE ACYLTRANSFERASE"/>
    <property type="match status" value="1"/>
</dbReference>
<gene>
    <name evidence="5" type="ORF">SBA1_150036</name>
</gene>